<feature type="transmembrane region" description="Helical" evidence="1">
    <location>
        <begin position="88"/>
        <end position="107"/>
    </location>
</feature>
<keyword evidence="1" id="KW-0472">Membrane</keyword>
<evidence type="ECO:0000313" key="2">
    <source>
        <dbReference type="EMBL" id="MBB6032735.1"/>
    </source>
</evidence>
<gene>
    <name evidence="2" type="ORF">HNR73_000577</name>
</gene>
<sequence length="136" mass="15246">MTDLPAREALAEVARVRRRIRSLRWWHVAAGLVTAVSLTVYYVAMAAWPDEVDVFVLPWLAVTAGILLLIRWRMRAVPREAARLEEKAVWISVGLALVTIAVNNLLLPPGLSVWIVLTGVLPALPFLYAAWRVGRR</sequence>
<organism evidence="2 3">
    <name type="scientific">Phytomonospora endophytica</name>
    <dbReference type="NCBI Taxonomy" id="714109"/>
    <lineage>
        <taxon>Bacteria</taxon>
        <taxon>Bacillati</taxon>
        <taxon>Actinomycetota</taxon>
        <taxon>Actinomycetes</taxon>
        <taxon>Micromonosporales</taxon>
        <taxon>Micromonosporaceae</taxon>
        <taxon>Phytomonospora</taxon>
    </lineage>
</organism>
<name>A0A841FBL4_9ACTN</name>
<feature type="transmembrane region" description="Helical" evidence="1">
    <location>
        <begin position="25"/>
        <end position="48"/>
    </location>
</feature>
<comment type="caution">
    <text evidence="2">The sequence shown here is derived from an EMBL/GenBank/DDBJ whole genome shotgun (WGS) entry which is preliminary data.</text>
</comment>
<feature type="transmembrane region" description="Helical" evidence="1">
    <location>
        <begin position="54"/>
        <end position="72"/>
    </location>
</feature>
<accession>A0A841FBL4</accession>
<dbReference type="AlphaFoldDB" id="A0A841FBL4"/>
<dbReference type="RefSeq" id="WP_239122077.1">
    <property type="nucleotide sequence ID" value="NZ_BONT01000034.1"/>
</dbReference>
<dbReference type="Proteomes" id="UP000548476">
    <property type="component" value="Unassembled WGS sequence"/>
</dbReference>
<proteinExistence type="predicted"/>
<evidence type="ECO:0000256" key="1">
    <source>
        <dbReference type="SAM" id="Phobius"/>
    </source>
</evidence>
<evidence type="ECO:0000313" key="3">
    <source>
        <dbReference type="Proteomes" id="UP000548476"/>
    </source>
</evidence>
<dbReference type="EMBL" id="JACHGT010000001">
    <property type="protein sequence ID" value="MBB6032735.1"/>
    <property type="molecule type" value="Genomic_DNA"/>
</dbReference>
<keyword evidence="1" id="KW-0812">Transmembrane</keyword>
<keyword evidence="1" id="KW-1133">Transmembrane helix</keyword>
<protein>
    <submittedName>
        <fullName evidence="2">Phosphatidylserine synthase</fullName>
    </submittedName>
</protein>
<reference evidence="2 3" key="1">
    <citation type="submission" date="2020-08" db="EMBL/GenBank/DDBJ databases">
        <title>Genomic Encyclopedia of Type Strains, Phase IV (KMG-IV): sequencing the most valuable type-strain genomes for metagenomic binning, comparative biology and taxonomic classification.</title>
        <authorList>
            <person name="Goeker M."/>
        </authorList>
    </citation>
    <scope>NUCLEOTIDE SEQUENCE [LARGE SCALE GENOMIC DNA]</scope>
    <source>
        <strain evidence="2 3">YIM 65646</strain>
    </source>
</reference>
<feature type="transmembrane region" description="Helical" evidence="1">
    <location>
        <begin position="113"/>
        <end position="131"/>
    </location>
</feature>
<keyword evidence="3" id="KW-1185">Reference proteome</keyword>